<name>A0A2U2HH95_9BURK</name>
<dbReference type="PROSITE" id="PS51770">
    <property type="entry name" value="HOTDOG_ACOT"/>
    <property type="match status" value="1"/>
</dbReference>
<keyword evidence="6" id="KW-1185">Reference proteome</keyword>
<dbReference type="CDD" id="cd03442">
    <property type="entry name" value="BFIT_BACH"/>
    <property type="match status" value="1"/>
</dbReference>
<comment type="caution">
    <text evidence="5">The sequence shown here is derived from an EMBL/GenBank/DDBJ whole genome shotgun (WGS) entry which is preliminary data.</text>
</comment>
<dbReference type="AlphaFoldDB" id="A0A2U2HH95"/>
<dbReference type="Pfam" id="PF03061">
    <property type="entry name" value="4HBT"/>
    <property type="match status" value="1"/>
</dbReference>
<evidence type="ECO:0000256" key="1">
    <source>
        <dbReference type="ARBA" id="ARBA00010458"/>
    </source>
</evidence>
<evidence type="ECO:0000256" key="3">
    <source>
        <dbReference type="PROSITE-ProRule" id="PRU01106"/>
    </source>
</evidence>
<dbReference type="InterPro" id="IPR040170">
    <property type="entry name" value="Cytosol_ACT"/>
</dbReference>
<keyword evidence="2 3" id="KW-0378">Hydrolase</keyword>
<dbReference type="GO" id="GO:0005829">
    <property type="term" value="C:cytosol"/>
    <property type="evidence" value="ECO:0007669"/>
    <property type="project" value="TreeGrafter"/>
</dbReference>
<dbReference type="GO" id="GO:0052816">
    <property type="term" value="F:long-chain fatty acyl-CoA hydrolase activity"/>
    <property type="evidence" value="ECO:0007669"/>
    <property type="project" value="TreeGrafter"/>
</dbReference>
<proteinExistence type="inferred from homology"/>
<evidence type="ECO:0000259" key="4">
    <source>
        <dbReference type="PROSITE" id="PS51770"/>
    </source>
</evidence>
<evidence type="ECO:0000313" key="5">
    <source>
        <dbReference type="EMBL" id="PWF45050.1"/>
    </source>
</evidence>
<accession>A0A2U2HH95</accession>
<dbReference type="InterPro" id="IPR029069">
    <property type="entry name" value="HotDog_dom_sf"/>
</dbReference>
<protein>
    <submittedName>
        <fullName evidence="5">Acyl-CoA thioesterase</fullName>
    </submittedName>
</protein>
<gene>
    <name evidence="5" type="ORF">C7C56_018445</name>
</gene>
<sequence length="152" mass="15944">MPQNAASVAATSVASSAATGGLPAGKMPQLRVMPAPSDANVYGDVFGGWIMAQVDIAGSLPATRRANGRVATIAVNSFLFKNPVFVGDLLTFYADIVKVGNTSITVYVEVYAERNRLQADTVKVTEATLTYVATGSDRKPRQLPPIETLIGG</sequence>
<dbReference type="EMBL" id="PXWF02000259">
    <property type="protein sequence ID" value="PWF45050.1"/>
    <property type="molecule type" value="Genomic_DNA"/>
</dbReference>
<dbReference type="GO" id="GO:0006637">
    <property type="term" value="P:acyl-CoA metabolic process"/>
    <property type="evidence" value="ECO:0007669"/>
    <property type="project" value="TreeGrafter"/>
</dbReference>
<feature type="domain" description="HotDog ACOT-type" evidence="4">
    <location>
        <begin position="24"/>
        <end position="137"/>
    </location>
</feature>
<organism evidence="5 6">
    <name type="scientific">Massilia glaciei</name>
    <dbReference type="NCBI Taxonomy" id="1524097"/>
    <lineage>
        <taxon>Bacteria</taxon>
        <taxon>Pseudomonadati</taxon>
        <taxon>Pseudomonadota</taxon>
        <taxon>Betaproteobacteria</taxon>
        <taxon>Burkholderiales</taxon>
        <taxon>Oxalobacteraceae</taxon>
        <taxon>Telluria group</taxon>
        <taxon>Massilia</taxon>
    </lineage>
</organism>
<dbReference type="GO" id="GO:0009062">
    <property type="term" value="P:fatty acid catabolic process"/>
    <property type="evidence" value="ECO:0007669"/>
    <property type="project" value="TreeGrafter"/>
</dbReference>
<dbReference type="InterPro" id="IPR006683">
    <property type="entry name" value="Thioestr_dom"/>
</dbReference>
<dbReference type="SUPFAM" id="SSF54637">
    <property type="entry name" value="Thioesterase/thiol ester dehydrase-isomerase"/>
    <property type="match status" value="1"/>
</dbReference>
<dbReference type="Gene3D" id="3.10.129.10">
    <property type="entry name" value="Hotdog Thioesterase"/>
    <property type="match status" value="1"/>
</dbReference>
<dbReference type="Proteomes" id="UP000241421">
    <property type="component" value="Unassembled WGS sequence"/>
</dbReference>
<evidence type="ECO:0000313" key="6">
    <source>
        <dbReference type="Proteomes" id="UP000241421"/>
    </source>
</evidence>
<dbReference type="OrthoDB" id="9801856at2"/>
<dbReference type="InterPro" id="IPR033120">
    <property type="entry name" value="HOTDOG_ACOT"/>
</dbReference>
<comment type="similarity">
    <text evidence="1">Belongs to the acyl coenzyme A hydrolase family.</text>
</comment>
<reference evidence="5 6" key="1">
    <citation type="submission" date="2018-04" db="EMBL/GenBank/DDBJ databases">
        <title>Massilia violaceinigra sp. nov., a novel purple-pigmented bacterium isolated from Tianshan glacier, Xinjiang, China.</title>
        <authorList>
            <person name="Wang H."/>
        </authorList>
    </citation>
    <scope>NUCLEOTIDE SEQUENCE [LARGE SCALE GENOMIC DNA]</scope>
    <source>
        <strain evidence="5 6">B448-2</strain>
    </source>
</reference>
<dbReference type="PANTHER" id="PTHR11049:SF5">
    <property type="entry name" value="ACYL-COA THIOESTER HYDROLASE YCIA"/>
    <property type="match status" value="1"/>
</dbReference>
<dbReference type="PANTHER" id="PTHR11049">
    <property type="entry name" value="ACYL COENZYME A THIOESTER HYDROLASE"/>
    <property type="match status" value="1"/>
</dbReference>
<evidence type="ECO:0000256" key="2">
    <source>
        <dbReference type="ARBA" id="ARBA00022801"/>
    </source>
</evidence>